<sequence length="97" mass="11532">MPPKITKGQVYVNGKKLNTFYGTAHRVGLDRESYFEQMDNEKSEYDKRDMMEVFETSRKEIKLSDDEYYLIGDDWLRGRMMVLKEDKFIGKVVGYTK</sequence>
<dbReference type="Proteomes" id="UP000481030">
    <property type="component" value="Unassembled WGS sequence"/>
</dbReference>
<dbReference type="Gene3D" id="2.10.109.10">
    <property type="entry name" value="Umud Fragment, subunit A"/>
    <property type="match status" value="1"/>
</dbReference>
<name>A0A6L3VAS7_9BACI</name>
<protein>
    <recommendedName>
        <fullName evidence="3">Peptidase S26 domain-containing protein</fullName>
    </recommendedName>
</protein>
<proteinExistence type="predicted"/>
<dbReference type="OrthoDB" id="2427065at2"/>
<dbReference type="EMBL" id="WBOS01000003">
    <property type="protein sequence ID" value="KAB2336612.1"/>
    <property type="molecule type" value="Genomic_DNA"/>
</dbReference>
<dbReference type="RefSeq" id="WP_151534565.1">
    <property type="nucleotide sequence ID" value="NZ_WBOS01000003.1"/>
</dbReference>
<evidence type="ECO:0008006" key="3">
    <source>
        <dbReference type="Google" id="ProtNLM"/>
    </source>
</evidence>
<keyword evidence="2" id="KW-1185">Reference proteome</keyword>
<organism evidence="1 2">
    <name type="scientific">Cytobacillus depressus</name>
    <dbReference type="NCBI Taxonomy" id="1602942"/>
    <lineage>
        <taxon>Bacteria</taxon>
        <taxon>Bacillati</taxon>
        <taxon>Bacillota</taxon>
        <taxon>Bacilli</taxon>
        <taxon>Bacillales</taxon>
        <taxon>Bacillaceae</taxon>
        <taxon>Cytobacillus</taxon>
    </lineage>
</organism>
<accession>A0A6L3VAS7</accession>
<reference evidence="1 2" key="1">
    <citation type="journal article" date="2016" name="Antonie Van Leeuwenhoek">
        <title>Bacillus depressus sp. nov., isolated from soil of a sunflower field.</title>
        <authorList>
            <person name="Wei X."/>
            <person name="Xin D."/>
            <person name="Xin Y."/>
            <person name="Zhang H."/>
            <person name="Wang T."/>
            <person name="Zhang J."/>
        </authorList>
    </citation>
    <scope>NUCLEOTIDE SEQUENCE [LARGE SCALE GENOMIC DNA]</scope>
    <source>
        <strain evidence="1 2">BZ1</strain>
    </source>
</reference>
<gene>
    <name evidence="1" type="ORF">F7731_09615</name>
</gene>
<dbReference type="AlphaFoldDB" id="A0A6L3VAS7"/>
<evidence type="ECO:0000313" key="1">
    <source>
        <dbReference type="EMBL" id="KAB2336612.1"/>
    </source>
</evidence>
<evidence type="ECO:0000313" key="2">
    <source>
        <dbReference type="Proteomes" id="UP000481030"/>
    </source>
</evidence>
<comment type="caution">
    <text evidence="1">The sequence shown here is derived from an EMBL/GenBank/DDBJ whole genome shotgun (WGS) entry which is preliminary data.</text>
</comment>